<feature type="region of interest" description="Disordered" evidence="1">
    <location>
        <begin position="250"/>
        <end position="283"/>
    </location>
</feature>
<evidence type="ECO:0000313" key="2">
    <source>
        <dbReference type="EMBL" id="QAX95006.1"/>
    </source>
</evidence>
<dbReference type="EMBL" id="MK450433">
    <property type="protein sequence ID" value="QAX95006.1"/>
    <property type="molecule type" value="Genomic_DNA"/>
</dbReference>
<evidence type="ECO:0000313" key="3">
    <source>
        <dbReference type="Proteomes" id="UP000289178"/>
    </source>
</evidence>
<protein>
    <submittedName>
        <fullName evidence="2">Minor tail protein</fullName>
    </submittedName>
</protein>
<accession>A0A411B3R5</accession>
<reference evidence="2 3" key="1">
    <citation type="submission" date="2019-01" db="EMBL/GenBank/DDBJ databases">
        <authorList>
            <person name="Layton S.R."/>
            <person name="Mercado N.B."/>
            <person name="Kim T."/>
            <person name="Hughes L.E."/>
            <person name="Garlena R.A."/>
            <person name="Russell D.A."/>
            <person name="Pope W.H."/>
            <person name="Jacobs-Sera D."/>
            <person name="Hatfull G.F."/>
        </authorList>
    </citation>
    <scope>NUCLEOTIDE SEQUENCE [LARGE SCALE GENOMIC DNA]</scope>
</reference>
<dbReference type="Proteomes" id="UP000289178">
    <property type="component" value="Segment"/>
</dbReference>
<gene>
    <name evidence="2" type="primary">18</name>
    <name evidence="2" type="ORF">SEA_SEBASTISAURUS_18</name>
</gene>
<evidence type="ECO:0000256" key="1">
    <source>
        <dbReference type="SAM" id="MobiDB-lite"/>
    </source>
</evidence>
<proteinExistence type="predicted"/>
<sequence length="618" mass="62926">MTQPVETYPLPPSIATVKVRGQYRGPDGRGLQGTVTFTGPGLLTFPDADLFIAGPVVARLDEYGAFEVTLPATDNEGMNPSDWSYTVKENLTGVTGARTFALLLPKDTAEIDLADVAPADPLTPTYVPVPGPSAYEVAVSQGFAGTEADWLTSLIGPVGAPGNKIWTGTTSPTTVGIDGDVFFQRVTTTVLGVDNTSYKMWTKAGGVWSVATADVRGQAIYVNNASTPSVDTKPGDLLIRTDTGDLFQRDASGWGTAKGNLKGPKGDTGATGSQGVKGDTGAAGAPGVVQSVNGVSAASITLAASDVGAVATSAVGAANGVASLGSDGKVPSAQLPASSGGGAVSSVNTKTGDVVLTAADVSAVPTSEKGAANGVATLDASSKIPTAQVPSLTSTYVAVSTRGVANGVATLDASGDVPIAQLPDVARNSWTPQALGFKAWSCDPGGVANPAAKYLTPQRLYLTGFNITESTTVTKAVLFARGYGGVGTNRYMAGIYREDGTRVVASSNVALTMAGQEAGVLPAMASNHIGAVPLSFTSTTLTPGRYWVAWLMTTGGASDFSFFHVQNESPVATANFFMTTTPFPRAWYLAAQSTLPTTVSPTNAAALADHDIPILALA</sequence>
<keyword evidence="3" id="KW-1185">Reference proteome</keyword>
<dbReference type="Gene3D" id="1.20.5.320">
    <property type="entry name" value="6-Phosphogluconate Dehydrogenase, domain 3"/>
    <property type="match status" value="1"/>
</dbReference>
<name>A0A411B3R5_9CAUD</name>
<organism evidence="2 3">
    <name type="scientific">Streptomyces phage Sebastisaurus</name>
    <dbReference type="NCBI Taxonomy" id="2510572"/>
    <lineage>
        <taxon>Viruses</taxon>
        <taxon>Duplodnaviria</taxon>
        <taxon>Heunggongvirae</taxon>
        <taxon>Uroviricota</taxon>
        <taxon>Caudoviricetes</taxon>
        <taxon>Colingsworthviridae</taxon>
        <taxon>Sebastisaurusvirus</taxon>
        <taxon>Sebastisaurusvirus sebastisaurus</taxon>
    </lineage>
</organism>